<dbReference type="InterPro" id="IPR001220">
    <property type="entry name" value="Legume_lectin_dom"/>
</dbReference>
<dbReference type="GO" id="GO:0016301">
    <property type="term" value="F:kinase activity"/>
    <property type="evidence" value="ECO:0007669"/>
    <property type="project" value="UniProtKB-KW"/>
</dbReference>
<comment type="caution">
    <text evidence="5">The sequence shown here is derived from an EMBL/GenBank/DDBJ whole genome shotgun (WGS) entry which is preliminary data.</text>
</comment>
<dbReference type="Proteomes" id="UP000275267">
    <property type="component" value="Unassembled WGS sequence"/>
</dbReference>
<feature type="signal peptide" evidence="3">
    <location>
        <begin position="1"/>
        <end position="26"/>
    </location>
</feature>
<dbReference type="PANTHER" id="PTHR32401:SF50">
    <property type="entry name" value="OS07G0133000 PROTEIN"/>
    <property type="match status" value="1"/>
</dbReference>
<accession>A0A3L6ST58</accession>
<sequence length="208" mass="22224">MSSSKPKPPILFFLLLLFLLASLAASQEFTYKGFAGGGGNPNLTLNGIAEVWPDGILRLTNETSRLLGHAFYPAPLRLLDRNGTAVSFSTEFVVTVVPEFAQLGGHGYAFVIAPDPRLPGSLPSQYLGLFSAAADGNATNHVFAIEFNTVQDFEFGDINDNHVGVDLNSLVSNKSASAEPVNLKAGDIVTWIDYDGAARLLNVSILLL</sequence>
<keyword evidence="2" id="KW-0430">Lectin</keyword>
<dbReference type="SUPFAM" id="SSF49899">
    <property type="entry name" value="Concanavalin A-like lectins/glucanases"/>
    <property type="match status" value="1"/>
</dbReference>
<proteinExistence type="inferred from homology"/>
<name>A0A3L6ST58_PANMI</name>
<dbReference type="PANTHER" id="PTHR32401">
    <property type="entry name" value="CONCANAVALIN A-LIKE LECTIN FAMILY PROTEIN"/>
    <property type="match status" value="1"/>
</dbReference>
<evidence type="ECO:0000313" key="6">
    <source>
        <dbReference type="Proteomes" id="UP000275267"/>
    </source>
</evidence>
<gene>
    <name evidence="5" type="ORF">C2845_PM05G13990</name>
</gene>
<dbReference type="OrthoDB" id="782726at2759"/>
<evidence type="ECO:0000313" key="5">
    <source>
        <dbReference type="EMBL" id="RLN27632.1"/>
    </source>
</evidence>
<keyword evidence="6" id="KW-1185">Reference proteome</keyword>
<evidence type="ECO:0000256" key="3">
    <source>
        <dbReference type="SAM" id="SignalP"/>
    </source>
</evidence>
<comment type="similarity">
    <text evidence="1">Belongs to the leguminous lectin family.</text>
</comment>
<protein>
    <submittedName>
        <fullName evidence="5">L-type lectin-domain containing receptor kinase S.4</fullName>
    </submittedName>
</protein>
<evidence type="ECO:0000256" key="1">
    <source>
        <dbReference type="ARBA" id="ARBA00007606"/>
    </source>
</evidence>
<evidence type="ECO:0000256" key="2">
    <source>
        <dbReference type="ARBA" id="ARBA00022734"/>
    </source>
</evidence>
<dbReference type="Gene3D" id="2.60.120.200">
    <property type="match status" value="1"/>
</dbReference>
<feature type="chain" id="PRO_5018093186" evidence="3">
    <location>
        <begin position="27"/>
        <end position="208"/>
    </location>
</feature>
<feature type="domain" description="Legume lectin" evidence="4">
    <location>
        <begin position="27"/>
        <end position="205"/>
    </location>
</feature>
<evidence type="ECO:0000259" key="4">
    <source>
        <dbReference type="Pfam" id="PF00139"/>
    </source>
</evidence>
<keyword evidence="5" id="KW-0808">Transferase</keyword>
<dbReference type="Pfam" id="PF00139">
    <property type="entry name" value="Lectin_legB"/>
    <property type="match status" value="1"/>
</dbReference>
<organism evidence="5 6">
    <name type="scientific">Panicum miliaceum</name>
    <name type="common">Proso millet</name>
    <name type="synonym">Broomcorn millet</name>
    <dbReference type="NCBI Taxonomy" id="4540"/>
    <lineage>
        <taxon>Eukaryota</taxon>
        <taxon>Viridiplantae</taxon>
        <taxon>Streptophyta</taxon>
        <taxon>Embryophyta</taxon>
        <taxon>Tracheophyta</taxon>
        <taxon>Spermatophyta</taxon>
        <taxon>Magnoliopsida</taxon>
        <taxon>Liliopsida</taxon>
        <taxon>Poales</taxon>
        <taxon>Poaceae</taxon>
        <taxon>PACMAD clade</taxon>
        <taxon>Panicoideae</taxon>
        <taxon>Panicodae</taxon>
        <taxon>Paniceae</taxon>
        <taxon>Panicinae</taxon>
        <taxon>Panicum</taxon>
        <taxon>Panicum sect. Panicum</taxon>
    </lineage>
</organism>
<dbReference type="InterPro" id="IPR013320">
    <property type="entry name" value="ConA-like_dom_sf"/>
</dbReference>
<keyword evidence="3" id="KW-0732">Signal</keyword>
<dbReference type="GO" id="GO:0030246">
    <property type="term" value="F:carbohydrate binding"/>
    <property type="evidence" value="ECO:0007669"/>
    <property type="project" value="UniProtKB-KW"/>
</dbReference>
<dbReference type="CDD" id="cd06899">
    <property type="entry name" value="lectin_legume_LecRK_Arcelin_ConA"/>
    <property type="match status" value="1"/>
</dbReference>
<keyword evidence="5" id="KW-0418">Kinase</keyword>
<keyword evidence="5" id="KW-0675">Receptor</keyword>
<dbReference type="STRING" id="4540.A0A3L6ST58"/>
<dbReference type="AlphaFoldDB" id="A0A3L6ST58"/>
<dbReference type="EMBL" id="PQIB02000003">
    <property type="protein sequence ID" value="RLN27632.1"/>
    <property type="molecule type" value="Genomic_DNA"/>
</dbReference>
<reference evidence="6" key="1">
    <citation type="journal article" date="2019" name="Nat. Commun.">
        <title>The genome of broomcorn millet.</title>
        <authorList>
            <person name="Zou C."/>
            <person name="Miki D."/>
            <person name="Li D."/>
            <person name="Tang Q."/>
            <person name="Xiao L."/>
            <person name="Rajput S."/>
            <person name="Deng P."/>
            <person name="Jia W."/>
            <person name="Huang R."/>
            <person name="Zhang M."/>
            <person name="Sun Y."/>
            <person name="Hu J."/>
            <person name="Fu X."/>
            <person name="Schnable P.S."/>
            <person name="Li F."/>
            <person name="Zhang H."/>
            <person name="Feng B."/>
            <person name="Zhu X."/>
            <person name="Liu R."/>
            <person name="Schnable J.C."/>
            <person name="Zhu J.-K."/>
            <person name="Zhang H."/>
        </authorList>
    </citation>
    <scope>NUCLEOTIDE SEQUENCE [LARGE SCALE GENOMIC DNA]</scope>
</reference>
<dbReference type="InterPro" id="IPR050258">
    <property type="entry name" value="Leguminous_Lectin"/>
</dbReference>